<dbReference type="AlphaFoldDB" id="A0A1I0QZ92"/>
<gene>
    <name evidence="1" type="ORF">SAMN05421841_2379</name>
</gene>
<accession>A0A1I0QZ92</accession>
<reference evidence="2" key="1">
    <citation type="submission" date="2016-10" db="EMBL/GenBank/DDBJ databases">
        <authorList>
            <person name="Varghese N."/>
            <person name="Submissions S."/>
        </authorList>
    </citation>
    <scope>NUCLEOTIDE SEQUENCE [LARGE SCALE GENOMIC DNA]</scope>
    <source>
        <strain evidence="2">DSM 17724</strain>
    </source>
</reference>
<proteinExistence type="predicted"/>
<keyword evidence="2" id="KW-1185">Reference proteome</keyword>
<protein>
    <submittedName>
        <fullName evidence="1">Uncharacterized protein</fullName>
    </submittedName>
</protein>
<organism evidence="1 2">
    <name type="scientific">Chryseobacterium wanjuense</name>
    <dbReference type="NCBI Taxonomy" id="356305"/>
    <lineage>
        <taxon>Bacteria</taxon>
        <taxon>Pseudomonadati</taxon>
        <taxon>Bacteroidota</taxon>
        <taxon>Flavobacteriia</taxon>
        <taxon>Flavobacteriales</taxon>
        <taxon>Weeksellaceae</taxon>
        <taxon>Chryseobacterium group</taxon>
        <taxon>Chryseobacterium</taxon>
    </lineage>
</organism>
<dbReference type="RefSeq" id="WP_062671429.1">
    <property type="nucleotide sequence ID" value="NZ_FOIU01000001.1"/>
</dbReference>
<evidence type="ECO:0000313" key="2">
    <source>
        <dbReference type="Proteomes" id="UP000199469"/>
    </source>
</evidence>
<sequence>MGLTEKLFGNGAERFSDCVEIKIAELKEKHKDFLSEEKIDLSTAYMITFGQSGSGRVGFNRIQDISLEIDSEIDRILHECAQEHLQKL</sequence>
<dbReference type="OrthoDB" id="1263824at2"/>
<dbReference type="EMBL" id="FOIU01000001">
    <property type="protein sequence ID" value="SEW33238.1"/>
    <property type="molecule type" value="Genomic_DNA"/>
</dbReference>
<evidence type="ECO:0000313" key="1">
    <source>
        <dbReference type="EMBL" id="SEW33238.1"/>
    </source>
</evidence>
<name>A0A1I0QZ92_9FLAO</name>
<dbReference type="Proteomes" id="UP000199469">
    <property type="component" value="Unassembled WGS sequence"/>
</dbReference>